<evidence type="ECO:0000256" key="1">
    <source>
        <dbReference type="ARBA" id="ARBA00022670"/>
    </source>
</evidence>
<reference evidence="5" key="1">
    <citation type="submission" date="2021-02" db="EMBL/GenBank/DDBJ databases">
        <authorList>
            <person name="Nowell W R."/>
        </authorList>
    </citation>
    <scope>NUCLEOTIDE SEQUENCE</scope>
</reference>
<accession>A0A821YXX4</accession>
<dbReference type="Pfam" id="PF25010">
    <property type="entry name" value="ARM_UBP24_USP9X-Y"/>
    <property type="match status" value="1"/>
</dbReference>
<comment type="caution">
    <text evidence="5">The sequence shown here is derived from an EMBL/GenBank/DDBJ whole genome shotgun (WGS) entry which is preliminary data.</text>
</comment>
<dbReference type="InterPro" id="IPR056850">
    <property type="entry name" value="ARM_UBP34_24_USP9X_Y"/>
</dbReference>
<keyword evidence="1" id="KW-0645">Protease</keyword>
<dbReference type="GO" id="GO:0008233">
    <property type="term" value="F:peptidase activity"/>
    <property type="evidence" value="ECO:0007669"/>
    <property type="project" value="UniProtKB-KW"/>
</dbReference>
<keyword evidence="3" id="KW-0378">Hydrolase</keyword>
<protein>
    <recommendedName>
        <fullName evidence="4">UBP34/UBP24/USP9X/USP9Y-like ARM repeat region domain-containing protein</fullName>
    </recommendedName>
</protein>
<keyword evidence="6" id="KW-1185">Reference proteome</keyword>
<dbReference type="Proteomes" id="UP000663873">
    <property type="component" value="Unassembled WGS sequence"/>
</dbReference>
<evidence type="ECO:0000313" key="5">
    <source>
        <dbReference type="EMBL" id="CAF4967239.1"/>
    </source>
</evidence>
<organism evidence="5 6">
    <name type="scientific">Rotaria socialis</name>
    <dbReference type="NCBI Taxonomy" id="392032"/>
    <lineage>
        <taxon>Eukaryota</taxon>
        <taxon>Metazoa</taxon>
        <taxon>Spiralia</taxon>
        <taxon>Gnathifera</taxon>
        <taxon>Rotifera</taxon>
        <taxon>Eurotatoria</taxon>
        <taxon>Bdelloidea</taxon>
        <taxon>Philodinida</taxon>
        <taxon>Philodinidae</taxon>
        <taxon>Rotaria</taxon>
    </lineage>
</organism>
<evidence type="ECO:0000259" key="4">
    <source>
        <dbReference type="Pfam" id="PF25010"/>
    </source>
</evidence>
<keyword evidence="2" id="KW-0833">Ubl conjugation pathway</keyword>
<feature type="non-terminal residue" evidence="5">
    <location>
        <position position="1"/>
    </location>
</feature>
<name>A0A821YXX4_9BILA</name>
<proteinExistence type="predicted"/>
<dbReference type="AlphaFoldDB" id="A0A821YXX4"/>
<sequence length="55" mass="6248">SASSIFELLTTLRKISSVVWENRVAQMEELHLNILLKMVNLSDFNAKMNSLKGVK</sequence>
<dbReference type="EMBL" id="CAJOBP010097778">
    <property type="protein sequence ID" value="CAF4967239.1"/>
    <property type="molecule type" value="Genomic_DNA"/>
</dbReference>
<gene>
    <name evidence="5" type="ORF">UJA718_LOCUS48559</name>
</gene>
<evidence type="ECO:0000313" key="6">
    <source>
        <dbReference type="Proteomes" id="UP000663873"/>
    </source>
</evidence>
<dbReference type="GO" id="GO:0006508">
    <property type="term" value="P:proteolysis"/>
    <property type="evidence" value="ECO:0007669"/>
    <property type="project" value="UniProtKB-KW"/>
</dbReference>
<evidence type="ECO:0000256" key="3">
    <source>
        <dbReference type="ARBA" id="ARBA00022801"/>
    </source>
</evidence>
<feature type="domain" description="UBP34/UBP24/USP9X/USP9Y-like ARM repeat region" evidence="4">
    <location>
        <begin position="26"/>
        <end position="54"/>
    </location>
</feature>
<evidence type="ECO:0000256" key="2">
    <source>
        <dbReference type="ARBA" id="ARBA00022786"/>
    </source>
</evidence>